<evidence type="ECO:0000313" key="1">
    <source>
        <dbReference type="EMBL" id="OLP79791.1"/>
    </source>
</evidence>
<keyword evidence="2" id="KW-1185">Reference proteome</keyword>
<dbReference type="Proteomes" id="UP000186817">
    <property type="component" value="Unassembled WGS sequence"/>
</dbReference>
<dbReference type="AlphaFoldDB" id="A0A1Q9CA43"/>
<protein>
    <submittedName>
        <fullName evidence="1">Uncharacterized protein</fullName>
    </submittedName>
</protein>
<comment type="caution">
    <text evidence="1">The sequence shown here is derived from an EMBL/GenBank/DDBJ whole genome shotgun (WGS) entry which is preliminary data.</text>
</comment>
<reference evidence="1 2" key="1">
    <citation type="submission" date="2016-02" db="EMBL/GenBank/DDBJ databases">
        <title>Genome analysis of coral dinoflagellate symbionts highlights evolutionary adaptations to a symbiotic lifestyle.</title>
        <authorList>
            <person name="Aranda M."/>
            <person name="Li Y."/>
            <person name="Liew Y.J."/>
            <person name="Baumgarten S."/>
            <person name="Simakov O."/>
            <person name="Wilson M."/>
            <person name="Piel J."/>
            <person name="Ashoor H."/>
            <person name="Bougouffa S."/>
            <person name="Bajic V.B."/>
            <person name="Ryu T."/>
            <person name="Ravasi T."/>
            <person name="Bayer T."/>
            <person name="Micklem G."/>
            <person name="Kim H."/>
            <person name="Bhak J."/>
            <person name="Lajeunesse T.C."/>
            <person name="Voolstra C.R."/>
        </authorList>
    </citation>
    <scope>NUCLEOTIDE SEQUENCE [LARGE SCALE GENOMIC DNA]</scope>
    <source>
        <strain evidence="1 2">CCMP2467</strain>
    </source>
</reference>
<name>A0A1Q9CA43_SYMMI</name>
<evidence type="ECO:0000313" key="2">
    <source>
        <dbReference type="Proteomes" id="UP000186817"/>
    </source>
</evidence>
<organism evidence="1 2">
    <name type="scientific">Symbiodinium microadriaticum</name>
    <name type="common">Dinoflagellate</name>
    <name type="synonym">Zooxanthella microadriatica</name>
    <dbReference type="NCBI Taxonomy" id="2951"/>
    <lineage>
        <taxon>Eukaryota</taxon>
        <taxon>Sar</taxon>
        <taxon>Alveolata</taxon>
        <taxon>Dinophyceae</taxon>
        <taxon>Suessiales</taxon>
        <taxon>Symbiodiniaceae</taxon>
        <taxon>Symbiodinium</taxon>
    </lineage>
</organism>
<proteinExistence type="predicted"/>
<gene>
    <name evidence="1" type="ORF">AK812_SmicGene39885</name>
</gene>
<dbReference type="OrthoDB" id="10527426at2759"/>
<accession>A0A1Q9CA43</accession>
<dbReference type="EMBL" id="LSRX01001447">
    <property type="protein sequence ID" value="OLP79791.1"/>
    <property type="molecule type" value="Genomic_DNA"/>
</dbReference>
<sequence length="706" mass="77365">MENVKVKQTCAESLPCMLQSMKIRVEDGADIAKAEFTAINIIREQGGLNSDWWSLQIALLRECQIARGSEANYKSLGITATIKLQRDQKQQRLDQYARSMLAMHRTIEQSVDLEMKVKKEKVKGTLAKCCVRDTVRDTVFKQTHVLQAAVAAVFEGQIKDINDILAAMASHTQDLDLPATSWKLGIKDPKNADEVLEKAGNSMTLLKGGLVQADFKSLREAPVSLHFEFRAMTKLEQSVAKYGGLYEKNIIEGDGRAQAESMLADAAGRMASVKVLMLESCLHLGLATSNKAILTSQIAKISGGEVDESAVCEALLSKAREVACWPGPSPVSMDGRVAVFLIDSRLIRGIALDPSELSLAPVVCDGLADCRRGRAKIRRKGKYTFCRLCPWTRQCRDHEQAASFQQRHFATHHPGLTPTGQRPRVLGPLPSLVCDTGKAPAWWRCPLCPQGIDFQTGKAAPPKHVLQAIREHKRACHPRVRWLKWAQLSYKDRAEKATVTRFNAGSAAIISQKACLLGKFEVFRWPRKVGPKSQAISPIAFPVAWVCKTCHATARTAKLAEEHVATNCPNKVCPGLLKVWAHGSLSTLAENRKVLLHGPNSGEAKVRGIALFDQAQPAGHPAICHRRHLGGDRNLVNAPAWVGNVTFDLLAGTNQIRNLHATGPLSIALANDDWTLSFGCDAYTTQQTDDAIAALKSPGPLDFFQG</sequence>